<keyword evidence="1" id="KW-0853">WD repeat</keyword>
<protein>
    <recommendedName>
        <fullName evidence="5">Cilia- and flagella-associated protein 43</fullName>
    </recommendedName>
</protein>
<dbReference type="Proteomes" id="UP001189429">
    <property type="component" value="Unassembled WGS sequence"/>
</dbReference>
<comment type="caution">
    <text evidence="3">The sequence shown here is derived from an EMBL/GenBank/DDBJ whole genome shotgun (WGS) entry which is preliminary data.</text>
</comment>
<proteinExistence type="predicted"/>
<dbReference type="InterPro" id="IPR036322">
    <property type="entry name" value="WD40_repeat_dom_sf"/>
</dbReference>
<evidence type="ECO:0008006" key="5">
    <source>
        <dbReference type="Google" id="ProtNLM"/>
    </source>
</evidence>
<evidence type="ECO:0000313" key="3">
    <source>
        <dbReference type="EMBL" id="CAK0848575.1"/>
    </source>
</evidence>
<dbReference type="PANTHER" id="PTHR32215">
    <property type="entry name" value="CILIA- AND FLAGELLA-ASSOCIATED PROTEIN 57"/>
    <property type="match status" value="1"/>
</dbReference>
<keyword evidence="2" id="KW-0175">Coiled coil</keyword>
<organism evidence="3 4">
    <name type="scientific">Prorocentrum cordatum</name>
    <dbReference type="NCBI Taxonomy" id="2364126"/>
    <lineage>
        <taxon>Eukaryota</taxon>
        <taxon>Sar</taxon>
        <taxon>Alveolata</taxon>
        <taxon>Dinophyceae</taxon>
        <taxon>Prorocentrales</taxon>
        <taxon>Prorocentraceae</taxon>
        <taxon>Prorocentrum</taxon>
    </lineage>
</organism>
<dbReference type="EMBL" id="CAUYUJ010014989">
    <property type="protein sequence ID" value="CAK0848575.1"/>
    <property type="molecule type" value="Genomic_DNA"/>
</dbReference>
<evidence type="ECO:0000313" key="4">
    <source>
        <dbReference type="Proteomes" id="UP001189429"/>
    </source>
</evidence>
<dbReference type="SUPFAM" id="SSF69322">
    <property type="entry name" value="Tricorn protease domain 2"/>
    <property type="match status" value="1"/>
</dbReference>
<dbReference type="InterPro" id="IPR001680">
    <property type="entry name" value="WD40_rpt"/>
</dbReference>
<dbReference type="SMART" id="SM00320">
    <property type="entry name" value="WD40"/>
    <property type="match status" value="6"/>
</dbReference>
<gene>
    <name evidence="3" type="ORF">PCOR1329_LOCUS41473</name>
</gene>
<dbReference type="Gene3D" id="2.130.10.10">
    <property type="entry name" value="YVTN repeat-like/Quinoprotein amine dehydrogenase"/>
    <property type="match status" value="2"/>
</dbReference>
<dbReference type="InterPro" id="IPR052993">
    <property type="entry name" value="CFA-57"/>
</dbReference>
<reference evidence="3" key="1">
    <citation type="submission" date="2023-10" db="EMBL/GenBank/DDBJ databases">
        <authorList>
            <person name="Chen Y."/>
            <person name="Shah S."/>
            <person name="Dougan E. K."/>
            <person name="Thang M."/>
            <person name="Chan C."/>
        </authorList>
    </citation>
    <scope>NUCLEOTIDE SEQUENCE [LARGE SCALE GENOMIC DNA]</scope>
</reference>
<keyword evidence="4" id="KW-1185">Reference proteome</keyword>
<dbReference type="PANTHER" id="PTHR32215:SF0">
    <property type="entry name" value="CILIA- AND FLAGELLA-ASSOCIATED PROTEIN 57"/>
    <property type="match status" value="1"/>
</dbReference>
<dbReference type="Pfam" id="PF00400">
    <property type="entry name" value="WD40"/>
    <property type="match status" value="2"/>
</dbReference>
<evidence type="ECO:0000256" key="2">
    <source>
        <dbReference type="SAM" id="Coils"/>
    </source>
</evidence>
<feature type="coiled-coil region" evidence="2">
    <location>
        <begin position="690"/>
        <end position="782"/>
    </location>
</feature>
<accession>A0ABN9TSF6</accession>
<dbReference type="PROSITE" id="PS50082">
    <property type="entry name" value="WD_REPEATS_2"/>
    <property type="match status" value="1"/>
</dbReference>
<dbReference type="SUPFAM" id="SSF50978">
    <property type="entry name" value="WD40 repeat-like"/>
    <property type="match status" value="1"/>
</dbReference>
<name>A0ABN9TSF6_9DINO</name>
<feature type="repeat" description="WD" evidence="1">
    <location>
        <begin position="492"/>
        <end position="533"/>
    </location>
</feature>
<sequence length="791" mass="84932">MAADAAVSLTIAHVFGSHCGTGLRDAAVFGDDSGYTIIKPAGRHLTITNTETGESTVMPADERTEGVTACAISRDRKFFAVCERQTGEVHHALSVAIHDLRTVSVRSRIDPFGTTFPRIVALAFGPVQGDGAPLLCAVSSGQEPTVSVMDWLGGRVLARHKVQGPVERLAWSPQADACMLSFSTSRSINLLSLRDLNAKAPRTPYLKEHGSFGGLDEKTLRITDHAWIEPGDGRLVVCASEGTIYVLSSLDMIVVLTKPAAFGLGVTCMPICVRCFSQGFLIGGSEGRVAIWEKVDSGSDQQETSLELNHRRTVKAGKADAAIACMDIAGAEESVLLGFRDADIGILKFSSLYAQDKEVAECSILNGGNHSGPVTCLDTAAQRPLVLSLCRKDCSVRLWNYTTWQCEFCWRSPTDTPNAIALHPFGYFAAVALSEQLRCFYVASTELKPHCSVEMADVHLLRFSNGGHLLVAGQGNLVHVFSTHVVRLIATLEGHAETVSSLCFDPEDHSLWSCDAGGVLMEWDTQDWERLGQHAHAACEYQAASSCAGGTVACAGLQGGRGVVRRFKHGAVSQERWLGKDLRPSAICQYAGSGAAFVATAAGSVLTCLPGAAAHAPAALGLHSGRCLAACLSADGRTLVTAGEDGAIFVLNVHGLVQGDGSEQRPGDMEASRAQGVPSADVMLVNRAYIQQLQHRCDQLRAANAALRARQVREKQQLEDECDVLLRSARAQDQAEIAELTRRCSALKLASEAKERESKRIVNEMESTHAQAAEQLEHLYRKSWSSRRSGS</sequence>
<evidence type="ECO:0000256" key="1">
    <source>
        <dbReference type="PROSITE-ProRule" id="PRU00221"/>
    </source>
</evidence>
<dbReference type="InterPro" id="IPR015943">
    <property type="entry name" value="WD40/YVTN_repeat-like_dom_sf"/>
</dbReference>